<evidence type="ECO:0000313" key="1">
    <source>
        <dbReference type="EMBL" id="HEB42472.1"/>
    </source>
</evidence>
<dbReference type="EMBL" id="DSKI01000109">
    <property type="protein sequence ID" value="HEB42472.1"/>
    <property type="molecule type" value="Genomic_DNA"/>
</dbReference>
<reference evidence="1" key="1">
    <citation type="journal article" date="2020" name="mSystems">
        <title>Genome- and Community-Level Interaction Insights into Carbon Utilization and Element Cycling Functions of Hydrothermarchaeota in Hydrothermal Sediment.</title>
        <authorList>
            <person name="Zhou Z."/>
            <person name="Liu Y."/>
            <person name="Xu W."/>
            <person name="Pan J."/>
            <person name="Luo Z.H."/>
            <person name="Li M."/>
        </authorList>
    </citation>
    <scope>NUCLEOTIDE SEQUENCE [LARGE SCALE GENOMIC DNA]</scope>
    <source>
        <strain evidence="1">SpSt-243</strain>
    </source>
</reference>
<comment type="caution">
    <text evidence="1">The sequence shown here is derived from an EMBL/GenBank/DDBJ whole genome shotgun (WGS) entry which is preliminary data.</text>
</comment>
<organism evidence="1">
    <name type="scientific">Agrobacterium albertimagni</name>
    <dbReference type="NCBI Taxonomy" id="147266"/>
    <lineage>
        <taxon>Bacteria</taxon>
        <taxon>Pseudomonadati</taxon>
        <taxon>Pseudomonadota</taxon>
        <taxon>Alphaproteobacteria</taxon>
        <taxon>Hyphomicrobiales</taxon>
        <taxon>Rhizobiaceae</taxon>
        <taxon>Rhizobium/Agrobacterium group</taxon>
        <taxon>Agrobacterium</taxon>
    </lineage>
</organism>
<gene>
    <name evidence="1" type="ORF">ENP70_01940</name>
</gene>
<protein>
    <submittedName>
        <fullName evidence="1">Uncharacterized protein</fullName>
    </submittedName>
</protein>
<sequence>MIEWDFTGQRADEIEAYLRAIEGGDDLRRQFGERSLDFIMRNYVRLAQIGQLEKSWLSTYVFTSHFQDAGFDKLKAIFDACDRSTLQGLSIPIDTSNRQQTKLSSPRRLKIVSRRVV</sequence>
<dbReference type="AlphaFoldDB" id="A0A7C1P6E2"/>
<name>A0A7C1P6E2_9HYPH</name>
<proteinExistence type="predicted"/>
<accession>A0A7C1P6E2</accession>